<accession>A0A9J6NWH1</accession>
<feature type="transmembrane region" description="Helical" evidence="6">
    <location>
        <begin position="199"/>
        <end position="220"/>
    </location>
</feature>
<comment type="caution">
    <text evidence="7">The sequence shown here is derived from an EMBL/GenBank/DDBJ whole genome shotgun (WGS) entry which is preliminary data.</text>
</comment>
<dbReference type="Pfam" id="PF02653">
    <property type="entry name" value="BPD_transp_2"/>
    <property type="match status" value="1"/>
</dbReference>
<feature type="transmembrane region" description="Helical" evidence="6">
    <location>
        <begin position="56"/>
        <end position="79"/>
    </location>
</feature>
<evidence type="ECO:0000256" key="6">
    <source>
        <dbReference type="SAM" id="Phobius"/>
    </source>
</evidence>
<dbReference type="GO" id="GO:0005886">
    <property type="term" value="C:plasma membrane"/>
    <property type="evidence" value="ECO:0007669"/>
    <property type="project" value="UniProtKB-SubCell"/>
</dbReference>
<dbReference type="EMBL" id="JAGSOJ010000001">
    <property type="protein sequence ID" value="MCM1988847.1"/>
    <property type="molecule type" value="Genomic_DNA"/>
</dbReference>
<dbReference type="InterPro" id="IPR001851">
    <property type="entry name" value="ABC_transp_permease"/>
</dbReference>
<gene>
    <name evidence="7" type="ORF">KDK92_03770</name>
</gene>
<comment type="subcellular location">
    <subcellularLocation>
        <location evidence="1">Cell membrane</location>
        <topology evidence="1">Multi-pass membrane protein</topology>
    </subcellularLocation>
</comment>
<name>A0A9J6NWH1_9CLOT</name>
<evidence type="ECO:0000256" key="4">
    <source>
        <dbReference type="ARBA" id="ARBA00022989"/>
    </source>
</evidence>
<dbReference type="Proteomes" id="UP001056429">
    <property type="component" value="Unassembled WGS sequence"/>
</dbReference>
<protein>
    <submittedName>
        <fullName evidence="7">ABC transporter permease</fullName>
    </submittedName>
</protein>
<feature type="transmembrane region" description="Helical" evidence="6">
    <location>
        <begin position="258"/>
        <end position="277"/>
    </location>
</feature>
<feature type="transmembrane region" description="Helical" evidence="6">
    <location>
        <begin position="7"/>
        <end position="28"/>
    </location>
</feature>
<dbReference type="PANTHER" id="PTHR32196:SF69">
    <property type="entry name" value="BRANCHED-CHAIN AMINO ACID TRANSPORT SYSTEM, PERMEASE PROTEIN"/>
    <property type="match status" value="1"/>
</dbReference>
<dbReference type="RefSeq" id="WP_250857714.1">
    <property type="nucleotide sequence ID" value="NZ_JAGSOJ010000001.1"/>
</dbReference>
<evidence type="ECO:0000256" key="5">
    <source>
        <dbReference type="ARBA" id="ARBA00023136"/>
    </source>
</evidence>
<feature type="transmembrane region" description="Helical" evidence="6">
    <location>
        <begin position="173"/>
        <end position="193"/>
    </location>
</feature>
<evidence type="ECO:0000313" key="7">
    <source>
        <dbReference type="EMBL" id="MCM1988847.1"/>
    </source>
</evidence>
<evidence type="ECO:0000256" key="3">
    <source>
        <dbReference type="ARBA" id="ARBA00022692"/>
    </source>
</evidence>
<keyword evidence="3 6" id="KW-0812">Transmembrane</keyword>
<keyword evidence="4 6" id="KW-1133">Transmembrane helix</keyword>
<keyword evidence="2" id="KW-1003">Cell membrane</keyword>
<reference evidence="7" key="2">
    <citation type="submission" date="2021-04" db="EMBL/GenBank/DDBJ databases">
        <authorList>
            <person name="Dong X."/>
        </authorList>
    </citation>
    <scope>NUCLEOTIDE SEQUENCE</scope>
    <source>
        <strain evidence="7">ZWT</strain>
    </source>
</reference>
<organism evidence="7 8">
    <name type="scientific">Oceanirhabdus seepicola</name>
    <dbReference type="NCBI Taxonomy" id="2828781"/>
    <lineage>
        <taxon>Bacteria</taxon>
        <taxon>Bacillati</taxon>
        <taxon>Bacillota</taxon>
        <taxon>Clostridia</taxon>
        <taxon>Eubacteriales</taxon>
        <taxon>Clostridiaceae</taxon>
        <taxon>Oceanirhabdus</taxon>
    </lineage>
</organism>
<keyword evidence="8" id="KW-1185">Reference proteome</keyword>
<dbReference type="AlphaFoldDB" id="A0A9J6NWH1"/>
<dbReference type="GO" id="GO:0022857">
    <property type="term" value="F:transmembrane transporter activity"/>
    <property type="evidence" value="ECO:0007669"/>
    <property type="project" value="InterPro"/>
</dbReference>
<feature type="transmembrane region" description="Helical" evidence="6">
    <location>
        <begin position="86"/>
        <end position="105"/>
    </location>
</feature>
<reference evidence="7" key="1">
    <citation type="journal article" date="2021" name="mSystems">
        <title>Bacteria and Archaea Synergistically Convert Glycine Betaine to Biogenic Methane in the Formosa Cold Seep of the South China Sea.</title>
        <authorList>
            <person name="Li L."/>
            <person name="Zhang W."/>
            <person name="Zhang S."/>
            <person name="Song L."/>
            <person name="Sun Q."/>
            <person name="Zhang H."/>
            <person name="Xiang H."/>
            <person name="Dong X."/>
        </authorList>
    </citation>
    <scope>NUCLEOTIDE SEQUENCE</scope>
    <source>
        <strain evidence="7">ZWT</strain>
    </source>
</reference>
<feature type="transmembrane region" description="Helical" evidence="6">
    <location>
        <begin position="232"/>
        <end position="252"/>
    </location>
</feature>
<proteinExistence type="predicted"/>
<keyword evidence="5 6" id="KW-0472">Membrane</keyword>
<evidence type="ECO:0000256" key="1">
    <source>
        <dbReference type="ARBA" id="ARBA00004651"/>
    </source>
</evidence>
<dbReference type="PANTHER" id="PTHR32196">
    <property type="entry name" value="ABC TRANSPORTER PERMEASE PROTEIN YPHD-RELATED-RELATED"/>
    <property type="match status" value="1"/>
</dbReference>
<feature type="transmembrane region" description="Helical" evidence="6">
    <location>
        <begin position="117"/>
        <end position="139"/>
    </location>
</feature>
<sequence length="292" mass="30843">MEALTGVVTQSLILGIMVLGVYISYSILDFPDLSADGSFALGGAIIAVTLKSGFSPVLGCIFAVIGGLLAGLLTGILHVKLKISNLLSGILVMGILYSVNLRIMGRANIPLFNENHLFKIGFSPLIFCLVIAITLKVLLDVFLQTGLGYTIKAVGDNSQMVQSLGIEIGKIKIIGLMIANGLVSLSGGIMAQYQGFSDVSMGTGTLVLGIASIIIGKSMLRKLCILKETSIILAGTIIYQCVVFLAINAGLSATDLKLITSFVIIVFLTLGNVNISIKEKICIGRRRAYAEN</sequence>
<evidence type="ECO:0000256" key="2">
    <source>
        <dbReference type="ARBA" id="ARBA00022475"/>
    </source>
</evidence>
<evidence type="ECO:0000313" key="8">
    <source>
        <dbReference type="Proteomes" id="UP001056429"/>
    </source>
</evidence>
<dbReference type="CDD" id="cd06574">
    <property type="entry name" value="TM_PBP1_branched-chain-AA_like"/>
    <property type="match status" value="1"/>
</dbReference>